<gene>
    <name evidence="1" type="ORF">HA331_03580</name>
</gene>
<accession>A0A832WJ23</accession>
<reference evidence="1" key="1">
    <citation type="journal article" date="2020" name="bioRxiv">
        <title>A rank-normalized archaeal taxonomy based on genome phylogeny resolves widespread incomplete and uneven classifications.</title>
        <authorList>
            <person name="Rinke C."/>
            <person name="Chuvochina M."/>
            <person name="Mussig A.J."/>
            <person name="Chaumeil P.-A."/>
            <person name="Waite D.W."/>
            <person name="Whitman W.B."/>
            <person name="Parks D.H."/>
            <person name="Hugenholtz P."/>
        </authorList>
    </citation>
    <scope>NUCLEOTIDE SEQUENCE</scope>
    <source>
        <strain evidence="1">UBA8834</strain>
    </source>
</reference>
<dbReference type="AlphaFoldDB" id="A0A832WJ23"/>
<comment type="caution">
    <text evidence="1">The sequence shown here is derived from an EMBL/GenBank/DDBJ whole genome shotgun (WGS) entry which is preliminary data.</text>
</comment>
<dbReference type="Proteomes" id="UP000617544">
    <property type="component" value="Unassembled WGS sequence"/>
</dbReference>
<organism evidence="1 2">
    <name type="scientific">Pyrococcus horikoshii</name>
    <dbReference type="NCBI Taxonomy" id="53953"/>
    <lineage>
        <taxon>Archaea</taxon>
        <taxon>Methanobacteriati</taxon>
        <taxon>Methanobacteriota</taxon>
        <taxon>Thermococci</taxon>
        <taxon>Thermococcales</taxon>
        <taxon>Thermococcaceae</taxon>
        <taxon>Pyrococcus</taxon>
    </lineage>
</organism>
<proteinExistence type="predicted"/>
<dbReference type="GeneID" id="1442982"/>
<evidence type="ECO:0000313" key="2">
    <source>
        <dbReference type="Proteomes" id="UP000617544"/>
    </source>
</evidence>
<dbReference type="EMBL" id="DUJN01000003">
    <property type="protein sequence ID" value="HII60832.1"/>
    <property type="molecule type" value="Genomic_DNA"/>
</dbReference>
<sequence>MRRFLPFLFIITILTLSFTSRPSIAQNNLYLKGLVDIEMNVTLINLGDEAKFLMVNPRYNFQVIRENLSESYNGIEINSPRKNVINYKLGFWVYPHEVVKIRFYINDSNPLEVPLRDFVTPQCTGNIYVENGRYFVEVPVFTSLAPPICDLMFPPLINSPMYLSPESLFNFRDPSLVLYSYEGLIKFKLIHNSSYKQGYFRDVIAVSPPILFPNAKVYGYYPHPTMNYTEYIEYLKGALGFKSTNIQAKMQKLDNNFMLYDVKLGLISTKIDLISVKNVKFKKVDYPIWVIWIGDNSSIEITYKFEWSRGEASE</sequence>
<dbReference type="RefSeq" id="WP_048053182.1">
    <property type="nucleotide sequence ID" value="NZ_DUJN01000003.1"/>
</dbReference>
<name>A0A832WJ23_PYRHR</name>
<protein>
    <submittedName>
        <fullName evidence="1">Uncharacterized protein</fullName>
    </submittedName>
</protein>
<evidence type="ECO:0000313" key="1">
    <source>
        <dbReference type="EMBL" id="HII60832.1"/>
    </source>
</evidence>